<dbReference type="Proteomes" id="UP000288859">
    <property type="component" value="Unassembled WGS sequence"/>
</dbReference>
<dbReference type="PRINTS" id="PR00081">
    <property type="entry name" value="GDHRDH"/>
</dbReference>
<comment type="caution">
    <text evidence="2">The sequence shown here is derived from an EMBL/GenBank/DDBJ whole genome shotgun (WGS) entry which is preliminary data.</text>
</comment>
<evidence type="ECO:0000256" key="1">
    <source>
        <dbReference type="ARBA" id="ARBA00022857"/>
    </source>
</evidence>
<dbReference type="VEuPathDB" id="FungiDB:PV10_04052"/>
<evidence type="ECO:0000313" key="3">
    <source>
        <dbReference type="Proteomes" id="UP000288859"/>
    </source>
</evidence>
<sequence>MPSYVVTGASRGLGEKFGLLKTLALDPSNTVIGLARNVKLTKERLERDGVTNVHVLAADVTDEAALRDAASETREILQGKGLDVLINNAGYISEISHLKGLDEFESEVETVVDDTHKSFEINVIGVLRTVYAFLPLIQAGKEKKVVAISSGHGDIDFVNKLGISQGAPYAISKASLSILFAKLQASYRDQGILFFSICPGGVDTAEGPPSLSAEDRARLERMVAVFQKYDGPVMANRSPTEAAKGVLALVQRSSLEKGYGGSFLSHNGTQRWLEPGTDAS</sequence>
<keyword evidence="1" id="KW-0521">NADP</keyword>
<name>A0A438NB95_EXOME</name>
<dbReference type="PROSITE" id="PS00061">
    <property type="entry name" value="ADH_SHORT"/>
    <property type="match status" value="1"/>
</dbReference>
<dbReference type="OrthoDB" id="7289984at2759"/>
<protein>
    <recommendedName>
        <fullName evidence="4">NAD(P)-binding protein</fullName>
    </recommendedName>
</protein>
<dbReference type="AlphaFoldDB" id="A0A438NB95"/>
<dbReference type="InterPro" id="IPR036291">
    <property type="entry name" value="NAD(P)-bd_dom_sf"/>
</dbReference>
<evidence type="ECO:0008006" key="4">
    <source>
        <dbReference type="Google" id="ProtNLM"/>
    </source>
</evidence>
<dbReference type="InterPro" id="IPR002347">
    <property type="entry name" value="SDR_fam"/>
</dbReference>
<dbReference type="SUPFAM" id="SSF51735">
    <property type="entry name" value="NAD(P)-binding Rossmann-fold domains"/>
    <property type="match status" value="1"/>
</dbReference>
<dbReference type="Gene3D" id="3.40.50.720">
    <property type="entry name" value="NAD(P)-binding Rossmann-like Domain"/>
    <property type="match status" value="1"/>
</dbReference>
<dbReference type="PANTHER" id="PTHR45458:SF3">
    <property type="entry name" value="CHAIN DEHYDROGENASE (ATSC), PUTATIVE-RELATED"/>
    <property type="match status" value="1"/>
</dbReference>
<dbReference type="Pfam" id="PF00106">
    <property type="entry name" value="adh_short"/>
    <property type="match status" value="1"/>
</dbReference>
<dbReference type="InterPro" id="IPR052184">
    <property type="entry name" value="SDR_enzymes"/>
</dbReference>
<organism evidence="2 3">
    <name type="scientific">Exophiala mesophila</name>
    <name type="common">Black yeast-like fungus</name>
    <dbReference type="NCBI Taxonomy" id="212818"/>
    <lineage>
        <taxon>Eukaryota</taxon>
        <taxon>Fungi</taxon>
        <taxon>Dikarya</taxon>
        <taxon>Ascomycota</taxon>
        <taxon>Pezizomycotina</taxon>
        <taxon>Eurotiomycetes</taxon>
        <taxon>Chaetothyriomycetidae</taxon>
        <taxon>Chaetothyriales</taxon>
        <taxon>Herpotrichiellaceae</taxon>
        <taxon>Exophiala</taxon>
    </lineage>
</organism>
<proteinExistence type="predicted"/>
<dbReference type="EMBL" id="NAJM01000010">
    <property type="protein sequence ID" value="RVX72870.1"/>
    <property type="molecule type" value="Genomic_DNA"/>
</dbReference>
<dbReference type="PANTHER" id="PTHR45458">
    <property type="entry name" value="SHORT-CHAIN DEHYDROGENASE/REDUCTASE SDR"/>
    <property type="match status" value="1"/>
</dbReference>
<dbReference type="GO" id="GO:0016616">
    <property type="term" value="F:oxidoreductase activity, acting on the CH-OH group of donors, NAD or NADP as acceptor"/>
    <property type="evidence" value="ECO:0007669"/>
    <property type="project" value="TreeGrafter"/>
</dbReference>
<reference evidence="2 3" key="1">
    <citation type="submission" date="2017-03" db="EMBL/GenBank/DDBJ databases">
        <title>Genomes of endolithic fungi from Antarctica.</title>
        <authorList>
            <person name="Coleine C."/>
            <person name="Masonjones S."/>
            <person name="Stajich J.E."/>
        </authorList>
    </citation>
    <scope>NUCLEOTIDE SEQUENCE [LARGE SCALE GENOMIC DNA]</scope>
    <source>
        <strain evidence="2 3">CCFEE 6314</strain>
    </source>
</reference>
<dbReference type="InterPro" id="IPR020904">
    <property type="entry name" value="Sc_DH/Rdtase_CS"/>
</dbReference>
<evidence type="ECO:0000313" key="2">
    <source>
        <dbReference type="EMBL" id="RVX72870.1"/>
    </source>
</evidence>
<gene>
    <name evidence="2" type="ORF">B0A52_03223</name>
</gene>
<accession>A0A438NB95</accession>